<gene>
    <name evidence="1" type="ORF">CEXT_546111</name>
</gene>
<name>A0AAV4UKR0_CAEEX</name>
<feature type="non-terminal residue" evidence="1">
    <location>
        <position position="1"/>
    </location>
</feature>
<evidence type="ECO:0000313" key="2">
    <source>
        <dbReference type="Proteomes" id="UP001054945"/>
    </source>
</evidence>
<dbReference type="AlphaFoldDB" id="A0AAV4UKR0"/>
<reference evidence="1 2" key="1">
    <citation type="submission" date="2021-06" db="EMBL/GenBank/DDBJ databases">
        <title>Caerostris extrusa draft genome.</title>
        <authorList>
            <person name="Kono N."/>
            <person name="Arakawa K."/>
        </authorList>
    </citation>
    <scope>NUCLEOTIDE SEQUENCE [LARGE SCALE GENOMIC DNA]</scope>
</reference>
<keyword evidence="2" id="KW-1185">Reference proteome</keyword>
<protein>
    <submittedName>
        <fullName evidence="1">Uncharacterized protein</fullName>
    </submittedName>
</protein>
<comment type="caution">
    <text evidence="1">The sequence shown here is derived from an EMBL/GenBank/DDBJ whole genome shotgun (WGS) entry which is preliminary data.</text>
</comment>
<dbReference type="Proteomes" id="UP001054945">
    <property type="component" value="Unassembled WGS sequence"/>
</dbReference>
<sequence>TSILILRYHSDLRHESCKPPQKANPAEIHRGRYGNKRLNKTHTNGKLLRRGAFRRCRT</sequence>
<proteinExistence type="predicted"/>
<accession>A0AAV4UKR0</accession>
<evidence type="ECO:0000313" key="1">
    <source>
        <dbReference type="EMBL" id="GIY58174.1"/>
    </source>
</evidence>
<dbReference type="EMBL" id="BPLR01013027">
    <property type="protein sequence ID" value="GIY58174.1"/>
    <property type="molecule type" value="Genomic_DNA"/>
</dbReference>
<organism evidence="1 2">
    <name type="scientific">Caerostris extrusa</name>
    <name type="common">Bark spider</name>
    <name type="synonym">Caerostris bankana</name>
    <dbReference type="NCBI Taxonomy" id="172846"/>
    <lineage>
        <taxon>Eukaryota</taxon>
        <taxon>Metazoa</taxon>
        <taxon>Ecdysozoa</taxon>
        <taxon>Arthropoda</taxon>
        <taxon>Chelicerata</taxon>
        <taxon>Arachnida</taxon>
        <taxon>Araneae</taxon>
        <taxon>Araneomorphae</taxon>
        <taxon>Entelegynae</taxon>
        <taxon>Araneoidea</taxon>
        <taxon>Araneidae</taxon>
        <taxon>Caerostris</taxon>
    </lineage>
</organism>